<dbReference type="GO" id="GO:0030255">
    <property type="term" value="P:protein secretion by the type IV secretion system"/>
    <property type="evidence" value="ECO:0007669"/>
    <property type="project" value="InterPro"/>
</dbReference>
<proteinExistence type="inferred from homology"/>
<dbReference type="GO" id="GO:0016887">
    <property type="term" value="F:ATP hydrolysis activity"/>
    <property type="evidence" value="ECO:0007669"/>
    <property type="project" value="InterPro"/>
</dbReference>
<keyword evidence="3" id="KW-0812">Transmembrane</keyword>
<keyword evidence="4" id="KW-1133">Transmembrane helix</keyword>
<comment type="caution">
    <text evidence="7">The sequence shown here is derived from an EMBL/GenBank/DDBJ whole genome shotgun (WGS) entry which is preliminary data.</text>
</comment>
<evidence type="ECO:0000256" key="3">
    <source>
        <dbReference type="ARBA" id="ARBA00022692"/>
    </source>
</evidence>
<organism evidence="7 8">
    <name type="scientific">Paracoccus lutimaris</name>
    <dbReference type="NCBI Taxonomy" id="1490030"/>
    <lineage>
        <taxon>Bacteria</taxon>
        <taxon>Pseudomonadati</taxon>
        <taxon>Pseudomonadota</taxon>
        <taxon>Alphaproteobacteria</taxon>
        <taxon>Rhodobacterales</taxon>
        <taxon>Paracoccaceae</taxon>
        <taxon>Paracoccus</taxon>
    </lineage>
</organism>
<dbReference type="InterPro" id="IPR003593">
    <property type="entry name" value="AAA+_ATPase"/>
</dbReference>
<evidence type="ECO:0000256" key="4">
    <source>
        <dbReference type="ARBA" id="ARBA00022989"/>
    </source>
</evidence>
<accession>A0A368YKC3</accession>
<dbReference type="GO" id="GO:0005524">
    <property type="term" value="F:ATP binding"/>
    <property type="evidence" value="ECO:0007669"/>
    <property type="project" value="InterPro"/>
</dbReference>
<sequence length="773" mass="84606">MPGFVLIPFGLFGKTAFMAERVLGNVISSGIKVLVLGAVLPRGPRLVTSMAGPVLNSRLNFRPLSAISSDRVFVPTKPAESYSPSLHPTRPVLIRRIATLYIASLQEVTMHEINYPDLFWPALDRLIAGTAATSRMAREVSRFLNREDDIAWPFETEKSEPPTAAAWRKLCRKARVMARRKSDAPAPFVARLRAFARRAGLDETETSLLELGVRLAQSSQSQGLAELMVDELEWPRDRALALMGGLERQAIRAALGPRSRLFRSGLLDLEPDFLGGNRRLGFEISNLLRRVVSAEGDMVDLLVPTGRAPDTCWSDFDHIASARDFARDILRGALAGRAKGVNILLYGPPGTGKTQLCHLLAAELGAALRMVLTEDEDGDEPSRRERLNHLRLAQTLFRDAGDTLILFDEIEDLMPAYNPFSRSEGSKVHQNVLFEENPVPILWTTNDISGIPASIRRRIGYSIEMRPPAAPVRSRVMARLAAGQGLDLPAGQLDRLARQNPVAPAVLATALRSAALAGGGMPALEQALSTSRRLVEGRPPRPQAVGGDFDAALSAADVDLAALTRRLRGSDRRVSLCLSGLPGTGKSAFARHLAAEMGLEMIEKRASDLLSMWVGGSEQNIAAAFAEARDTRSFLIFDEADSLLGDRTGARHSWEISQVNEMLTWMESHPLPVACTTNLVERLDPASLRRFSLKIQFGPLDAAQARRAFGQFFALDAPAGLDHLQGLVPGDFACVAGRRDWLEDPSPEGLLRELRRELAARGEPMRQIGFVTH</sequence>
<dbReference type="SUPFAM" id="SSF52540">
    <property type="entry name" value="P-loop containing nucleoside triphosphate hydrolases"/>
    <property type="match status" value="2"/>
</dbReference>
<comment type="subcellular location">
    <subcellularLocation>
        <location evidence="1">Membrane</location>
        <topology evidence="1">Multi-pass membrane protein</topology>
    </subcellularLocation>
</comment>
<dbReference type="Pfam" id="PF04610">
    <property type="entry name" value="TrbL"/>
    <property type="match status" value="1"/>
</dbReference>
<dbReference type="SMART" id="SM00382">
    <property type="entry name" value="AAA"/>
    <property type="match status" value="2"/>
</dbReference>
<dbReference type="InterPro" id="IPR007688">
    <property type="entry name" value="Conjugal_tfr_TrbL/VirB6"/>
</dbReference>
<evidence type="ECO:0000256" key="1">
    <source>
        <dbReference type="ARBA" id="ARBA00004141"/>
    </source>
</evidence>
<comment type="similarity">
    <text evidence="2">Belongs to the TrbL/VirB6 family.</text>
</comment>
<dbReference type="EMBL" id="QPJL01000018">
    <property type="protein sequence ID" value="RCW80693.1"/>
    <property type="molecule type" value="Genomic_DNA"/>
</dbReference>
<feature type="domain" description="AAA+ ATPase" evidence="6">
    <location>
        <begin position="339"/>
        <end position="469"/>
    </location>
</feature>
<evidence type="ECO:0000256" key="5">
    <source>
        <dbReference type="ARBA" id="ARBA00023136"/>
    </source>
</evidence>
<protein>
    <submittedName>
        <fullName evidence="7">SpoVK/Ycf46/Vps4 family AAA+-type ATPase</fullName>
    </submittedName>
</protein>
<dbReference type="Proteomes" id="UP000253345">
    <property type="component" value="Unassembled WGS sequence"/>
</dbReference>
<dbReference type="OrthoDB" id="5297432at2"/>
<dbReference type="InterPro" id="IPR003959">
    <property type="entry name" value="ATPase_AAA_core"/>
</dbReference>
<dbReference type="PANTHER" id="PTHR23077">
    <property type="entry name" value="AAA-FAMILY ATPASE"/>
    <property type="match status" value="1"/>
</dbReference>
<dbReference type="AlphaFoldDB" id="A0A368YKC3"/>
<dbReference type="InterPro" id="IPR027417">
    <property type="entry name" value="P-loop_NTPase"/>
</dbReference>
<keyword evidence="5" id="KW-0472">Membrane</keyword>
<dbReference type="PANTHER" id="PTHR23077:SF117">
    <property type="entry name" value="AAA+ ATPASE DOMAIN-CONTAINING PROTEIN"/>
    <property type="match status" value="1"/>
</dbReference>
<evidence type="ECO:0000313" key="8">
    <source>
        <dbReference type="Proteomes" id="UP000253345"/>
    </source>
</evidence>
<evidence type="ECO:0000256" key="2">
    <source>
        <dbReference type="ARBA" id="ARBA00007802"/>
    </source>
</evidence>
<feature type="domain" description="AAA+ ATPase" evidence="6">
    <location>
        <begin position="572"/>
        <end position="701"/>
    </location>
</feature>
<dbReference type="InterPro" id="IPR050168">
    <property type="entry name" value="AAA_ATPase_domain"/>
</dbReference>
<evidence type="ECO:0000259" key="6">
    <source>
        <dbReference type="SMART" id="SM00382"/>
    </source>
</evidence>
<name>A0A368YKC3_9RHOB</name>
<dbReference type="CDD" id="cd19481">
    <property type="entry name" value="RecA-like_protease"/>
    <property type="match status" value="1"/>
</dbReference>
<dbReference type="GO" id="GO:0016020">
    <property type="term" value="C:membrane"/>
    <property type="evidence" value="ECO:0007669"/>
    <property type="project" value="UniProtKB-SubCell"/>
</dbReference>
<reference evidence="7 8" key="1">
    <citation type="submission" date="2018-07" db="EMBL/GenBank/DDBJ databases">
        <title>Genomic Encyclopedia of Type Strains, Phase III (KMG-III): the genomes of soil and plant-associated and newly described type strains.</title>
        <authorList>
            <person name="Whitman W."/>
        </authorList>
    </citation>
    <scope>NUCLEOTIDE SEQUENCE [LARGE SCALE GENOMIC DNA]</scope>
    <source>
        <strain evidence="7 8">CECT 8525</strain>
    </source>
</reference>
<gene>
    <name evidence="7" type="ORF">DFP89_11810</name>
</gene>
<dbReference type="CDD" id="cd00009">
    <property type="entry name" value="AAA"/>
    <property type="match status" value="1"/>
</dbReference>
<keyword evidence="8" id="KW-1185">Reference proteome</keyword>
<dbReference type="Pfam" id="PF00004">
    <property type="entry name" value="AAA"/>
    <property type="match status" value="2"/>
</dbReference>
<dbReference type="Gene3D" id="3.40.50.300">
    <property type="entry name" value="P-loop containing nucleotide triphosphate hydrolases"/>
    <property type="match status" value="2"/>
</dbReference>
<evidence type="ECO:0000313" key="7">
    <source>
        <dbReference type="EMBL" id="RCW80693.1"/>
    </source>
</evidence>